<dbReference type="AlphaFoldDB" id="A0A7S1Z9M6"/>
<keyword evidence="1" id="KW-0479">Metal-binding</keyword>
<dbReference type="InterPro" id="IPR013083">
    <property type="entry name" value="Znf_RING/FYVE/PHD"/>
</dbReference>
<dbReference type="SUPFAM" id="SSF57850">
    <property type="entry name" value="RING/U-box"/>
    <property type="match status" value="1"/>
</dbReference>
<accession>A0A7S1Z9M6</accession>
<dbReference type="Pfam" id="PF13639">
    <property type="entry name" value="zf-RING_2"/>
    <property type="match status" value="1"/>
</dbReference>
<evidence type="ECO:0000259" key="2">
    <source>
        <dbReference type="PROSITE" id="PS50089"/>
    </source>
</evidence>
<protein>
    <recommendedName>
        <fullName evidence="2">RING-type domain-containing protein</fullName>
    </recommendedName>
</protein>
<dbReference type="PROSITE" id="PS50089">
    <property type="entry name" value="ZF_RING_2"/>
    <property type="match status" value="1"/>
</dbReference>
<dbReference type="GO" id="GO:0008270">
    <property type="term" value="F:zinc ion binding"/>
    <property type="evidence" value="ECO:0007669"/>
    <property type="project" value="UniProtKB-KW"/>
</dbReference>
<keyword evidence="1" id="KW-0863">Zinc-finger</keyword>
<reference evidence="3" key="1">
    <citation type="submission" date="2021-01" db="EMBL/GenBank/DDBJ databases">
        <authorList>
            <person name="Corre E."/>
            <person name="Pelletier E."/>
            <person name="Niang G."/>
            <person name="Scheremetjew M."/>
            <person name="Finn R."/>
            <person name="Kale V."/>
            <person name="Holt S."/>
            <person name="Cochrane G."/>
            <person name="Meng A."/>
            <person name="Brown T."/>
            <person name="Cohen L."/>
        </authorList>
    </citation>
    <scope>NUCLEOTIDE SEQUENCE</scope>
    <source>
        <strain evidence="3">Grunow 1884</strain>
    </source>
</reference>
<dbReference type="InterPro" id="IPR001841">
    <property type="entry name" value="Znf_RING"/>
</dbReference>
<organism evidence="3">
    <name type="scientific">Trieres chinensis</name>
    <name type="common">Marine centric diatom</name>
    <name type="synonym">Odontella sinensis</name>
    <dbReference type="NCBI Taxonomy" id="1514140"/>
    <lineage>
        <taxon>Eukaryota</taxon>
        <taxon>Sar</taxon>
        <taxon>Stramenopiles</taxon>
        <taxon>Ochrophyta</taxon>
        <taxon>Bacillariophyta</taxon>
        <taxon>Mediophyceae</taxon>
        <taxon>Biddulphiophycidae</taxon>
        <taxon>Eupodiscales</taxon>
        <taxon>Parodontellaceae</taxon>
        <taxon>Trieres</taxon>
    </lineage>
</organism>
<feature type="domain" description="RING-type" evidence="2">
    <location>
        <begin position="29"/>
        <end position="100"/>
    </location>
</feature>
<evidence type="ECO:0000313" key="3">
    <source>
        <dbReference type="EMBL" id="CAD9332067.1"/>
    </source>
</evidence>
<keyword evidence="1" id="KW-0862">Zinc</keyword>
<name>A0A7S1Z9M6_TRICV</name>
<dbReference type="Gene3D" id="3.30.40.10">
    <property type="entry name" value="Zinc/RING finger domain, C3HC4 (zinc finger)"/>
    <property type="match status" value="1"/>
</dbReference>
<gene>
    <name evidence="3" type="ORF">OSIN01602_LOCUS6437</name>
</gene>
<sequence length="110" mass="12139">MEYDRGPTSMRPPGGPLSVATVREVPAGCAICLDSFNTGDRVCWSSNHHCPHAYHEECIVGWLVALGRRRKREEVEGGGDVSSDLEKDMTDFPMLCPCCRQDFVARAPEA</sequence>
<proteinExistence type="predicted"/>
<evidence type="ECO:0000256" key="1">
    <source>
        <dbReference type="PROSITE-ProRule" id="PRU00175"/>
    </source>
</evidence>
<dbReference type="EMBL" id="HBGO01011475">
    <property type="protein sequence ID" value="CAD9332067.1"/>
    <property type="molecule type" value="Transcribed_RNA"/>
</dbReference>